<comment type="caution">
    <text evidence="13">The sequence shown here is derived from an EMBL/GenBank/DDBJ whole genome shotgun (WGS) entry which is preliminary data.</text>
</comment>
<feature type="transmembrane region" description="Helical" evidence="11">
    <location>
        <begin position="242"/>
        <end position="263"/>
    </location>
</feature>
<protein>
    <recommendedName>
        <fullName evidence="11 12">ATP synthase subunit a</fullName>
    </recommendedName>
    <alternativeName>
        <fullName evidence="11">ATP synthase F0 sector subunit a</fullName>
    </alternativeName>
    <alternativeName>
        <fullName evidence="11">F-ATPase subunit 6</fullName>
    </alternativeName>
</protein>
<feature type="transmembrane region" description="Helical" evidence="11">
    <location>
        <begin position="215"/>
        <end position="235"/>
    </location>
</feature>
<evidence type="ECO:0000256" key="1">
    <source>
        <dbReference type="ARBA" id="ARBA00004141"/>
    </source>
</evidence>
<proteinExistence type="inferred from homology"/>
<dbReference type="Pfam" id="PF00119">
    <property type="entry name" value="ATP-synt_A"/>
    <property type="match status" value="1"/>
</dbReference>
<dbReference type="PANTHER" id="PTHR42823:SF3">
    <property type="entry name" value="ATP SYNTHASE SUBUNIT A, CHLOROPLASTIC"/>
    <property type="match status" value="1"/>
</dbReference>
<dbReference type="InterPro" id="IPR045082">
    <property type="entry name" value="ATP_syn_F0_a_bact/chloroplast"/>
</dbReference>
<keyword evidence="11" id="KW-1003">Cell membrane</keyword>
<keyword evidence="8 11" id="KW-0406">Ion transport</keyword>
<sequence>MHISIAAEELFRIGPLPVTNSLLVTYITILLFVIIVIVIRAKKNIIPAGIQNVVEYIMAYFYNLICEVFGSEEKGRKFFPLIMTIFLFVLIINWFGLLPGVGSIGFYKEDKHAQTEHIEHKEVTGEETNDPEIQGHKEFVPLFRGASADLNTTLALALISVIFTQIYSIQILGFKGFLKRFIKLKNPIMFFVGILELIAEIAKIISFSFRLFGNIFAGEVLLTVMLFLLPFIVPLPFLALEIFVGVIQAIIFSFLTLFFIKIATSEEEH</sequence>
<keyword evidence="10 11" id="KW-0066">ATP synthesis</keyword>
<feature type="transmembrane region" description="Helical" evidence="11">
    <location>
        <begin position="45"/>
        <end position="66"/>
    </location>
</feature>
<comment type="similarity">
    <text evidence="2 11 12">Belongs to the ATPase A chain family.</text>
</comment>
<feature type="transmembrane region" description="Helical" evidence="11">
    <location>
        <begin position="154"/>
        <end position="178"/>
    </location>
</feature>
<dbReference type="AlphaFoldDB" id="A0A7V0Z765"/>
<evidence type="ECO:0000313" key="13">
    <source>
        <dbReference type="EMBL" id="HDY59828.1"/>
    </source>
</evidence>
<evidence type="ECO:0000256" key="8">
    <source>
        <dbReference type="ARBA" id="ARBA00023065"/>
    </source>
</evidence>
<evidence type="ECO:0000256" key="2">
    <source>
        <dbReference type="ARBA" id="ARBA00006810"/>
    </source>
</evidence>
<dbReference type="EMBL" id="DSKY01000022">
    <property type="protein sequence ID" value="HDY59828.1"/>
    <property type="molecule type" value="Genomic_DNA"/>
</dbReference>
<dbReference type="GO" id="GO:0045259">
    <property type="term" value="C:proton-transporting ATP synthase complex"/>
    <property type="evidence" value="ECO:0007669"/>
    <property type="project" value="UniProtKB-KW"/>
</dbReference>
<keyword evidence="4 11" id="KW-0138">CF(0)</keyword>
<comment type="subcellular location">
    <subcellularLocation>
        <location evidence="11 12">Cell membrane</location>
        <topology evidence="11 12">Multi-pass membrane protein</topology>
    </subcellularLocation>
    <subcellularLocation>
        <location evidence="1">Membrane</location>
        <topology evidence="1">Multi-pass membrane protein</topology>
    </subcellularLocation>
</comment>
<evidence type="ECO:0000256" key="12">
    <source>
        <dbReference type="RuleBase" id="RU000483"/>
    </source>
</evidence>
<accession>A0A7V0Z765</accession>
<dbReference type="GO" id="GO:0042777">
    <property type="term" value="P:proton motive force-driven plasma membrane ATP synthesis"/>
    <property type="evidence" value="ECO:0007669"/>
    <property type="project" value="TreeGrafter"/>
</dbReference>
<keyword evidence="3 11" id="KW-0813">Transport</keyword>
<reference evidence="13" key="1">
    <citation type="journal article" date="2020" name="mSystems">
        <title>Genome- and Community-Level Interaction Insights into Carbon Utilization and Element Cycling Functions of Hydrothermarchaeota in Hydrothermal Sediment.</title>
        <authorList>
            <person name="Zhou Z."/>
            <person name="Liu Y."/>
            <person name="Xu W."/>
            <person name="Pan J."/>
            <person name="Luo Z.H."/>
            <person name="Li M."/>
        </authorList>
    </citation>
    <scope>NUCLEOTIDE SEQUENCE [LARGE SCALE GENOMIC DNA]</scope>
    <source>
        <strain evidence="13">SpSt-258</strain>
    </source>
</reference>
<dbReference type="InterPro" id="IPR035908">
    <property type="entry name" value="F0_ATP_A_sf"/>
</dbReference>
<evidence type="ECO:0000256" key="10">
    <source>
        <dbReference type="ARBA" id="ARBA00023310"/>
    </source>
</evidence>
<dbReference type="GO" id="GO:0046933">
    <property type="term" value="F:proton-transporting ATP synthase activity, rotational mechanism"/>
    <property type="evidence" value="ECO:0007669"/>
    <property type="project" value="UniProtKB-UniRule"/>
</dbReference>
<evidence type="ECO:0000256" key="7">
    <source>
        <dbReference type="ARBA" id="ARBA00022989"/>
    </source>
</evidence>
<keyword evidence="5 11" id="KW-0812">Transmembrane</keyword>
<organism evidence="13">
    <name type="scientific">candidate division WOR-3 bacterium</name>
    <dbReference type="NCBI Taxonomy" id="2052148"/>
    <lineage>
        <taxon>Bacteria</taxon>
        <taxon>Bacteria division WOR-3</taxon>
    </lineage>
</organism>
<dbReference type="PANTHER" id="PTHR42823">
    <property type="entry name" value="ATP SYNTHASE SUBUNIT A, CHLOROPLASTIC"/>
    <property type="match status" value="1"/>
</dbReference>
<comment type="function">
    <text evidence="11 12">Key component of the proton channel; it plays a direct role in the translocation of protons across the membrane.</text>
</comment>
<keyword evidence="7 11" id="KW-1133">Transmembrane helix</keyword>
<feature type="transmembrane region" description="Helical" evidence="11">
    <location>
        <begin position="21"/>
        <end position="39"/>
    </location>
</feature>
<evidence type="ECO:0000256" key="6">
    <source>
        <dbReference type="ARBA" id="ARBA00022781"/>
    </source>
</evidence>
<evidence type="ECO:0000256" key="11">
    <source>
        <dbReference type="HAMAP-Rule" id="MF_01393"/>
    </source>
</evidence>
<evidence type="ECO:0000256" key="3">
    <source>
        <dbReference type="ARBA" id="ARBA00022448"/>
    </source>
</evidence>
<dbReference type="PRINTS" id="PR00123">
    <property type="entry name" value="ATPASEA"/>
</dbReference>
<keyword evidence="6 11" id="KW-0375">Hydrogen ion transport</keyword>
<evidence type="ECO:0000256" key="5">
    <source>
        <dbReference type="ARBA" id="ARBA00022692"/>
    </source>
</evidence>
<dbReference type="GO" id="GO:0005886">
    <property type="term" value="C:plasma membrane"/>
    <property type="evidence" value="ECO:0007669"/>
    <property type="project" value="UniProtKB-SubCell"/>
</dbReference>
<dbReference type="InterPro" id="IPR000568">
    <property type="entry name" value="ATP_synth_F0_asu"/>
</dbReference>
<dbReference type="Gene3D" id="1.20.120.220">
    <property type="entry name" value="ATP synthase, F0 complex, subunit A"/>
    <property type="match status" value="1"/>
</dbReference>
<feature type="transmembrane region" description="Helical" evidence="11">
    <location>
        <begin position="190"/>
        <end position="209"/>
    </location>
</feature>
<dbReference type="PROSITE" id="PS00449">
    <property type="entry name" value="ATPASE_A"/>
    <property type="match status" value="1"/>
</dbReference>
<dbReference type="InterPro" id="IPR023011">
    <property type="entry name" value="ATP_synth_F0_asu_AS"/>
</dbReference>
<feature type="transmembrane region" description="Helical" evidence="11">
    <location>
        <begin position="78"/>
        <end position="97"/>
    </location>
</feature>
<dbReference type="SUPFAM" id="SSF81336">
    <property type="entry name" value="F1F0 ATP synthase subunit A"/>
    <property type="match status" value="2"/>
</dbReference>
<dbReference type="HAMAP" id="MF_01393">
    <property type="entry name" value="ATP_synth_a_bact"/>
    <property type="match status" value="1"/>
</dbReference>
<gene>
    <name evidence="11 13" type="primary">atpB</name>
    <name evidence="13" type="ORF">ENP86_09825</name>
</gene>
<dbReference type="CDD" id="cd00310">
    <property type="entry name" value="ATP-synt_Fo_a_6"/>
    <property type="match status" value="1"/>
</dbReference>
<evidence type="ECO:0000256" key="9">
    <source>
        <dbReference type="ARBA" id="ARBA00023136"/>
    </source>
</evidence>
<keyword evidence="9 11" id="KW-0472">Membrane</keyword>
<name>A0A7V0Z765_UNCW3</name>
<evidence type="ECO:0000256" key="4">
    <source>
        <dbReference type="ARBA" id="ARBA00022547"/>
    </source>
</evidence>
<dbReference type="NCBIfam" id="TIGR01131">
    <property type="entry name" value="ATP_synt_6_or_A"/>
    <property type="match status" value="1"/>
</dbReference>